<dbReference type="CDD" id="cd02620">
    <property type="entry name" value="Peptidase_C1A_CathepsinB"/>
    <property type="match status" value="1"/>
</dbReference>
<dbReference type="InterPro" id="IPR025661">
    <property type="entry name" value="Pept_asp_AS"/>
</dbReference>
<accession>A0ABR1B9Q0</accession>
<feature type="domain" description="SMB" evidence="3">
    <location>
        <begin position="22"/>
        <end position="70"/>
    </location>
</feature>
<keyword evidence="2" id="KW-1015">Disulfide bond</keyword>
<evidence type="ECO:0000313" key="5">
    <source>
        <dbReference type="Proteomes" id="UP001359485"/>
    </source>
</evidence>
<comment type="similarity">
    <text evidence="1">Belongs to the peptidase C1 family.</text>
</comment>
<comment type="caution">
    <text evidence="4">The sequence shown here is derived from an EMBL/GenBank/DDBJ whole genome shotgun (WGS) entry which is preliminary data.</text>
</comment>
<dbReference type="PROSITE" id="PS00639">
    <property type="entry name" value="THIOL_PROTEASE_HIS"/>
    <property type="match status" value="1"/>
</dbReference>
<sequence>MTVQIVSSADYSDLRGPYCETRPGGCCPGRMDECSVPILGTLCYCDEFCNRTRSEDCCPDYWTFCKGQPAPPPPPIPQPVKRCYNGGRYYNYGDEIKLNCNKCKCDSVNPSTIEFLCEQNVCLVEPGVISSINSNRQLGWSASNYSMFWGKTLDDGITYKTGTLLPHRTVKRMMPVKVKKVGKLPNSFDARNKWPGWILGPADQGWCGASWAVSTASVASDRYAIMSKGLTRVDLSPQHLLSCNKGQRGCQGGHLSRAWTFIRKFGLVDETCYPWTGTPTKCKIPKRATLITANCPPVSGQGLRTDLYRVGPAYKIQSEGDIMEEIIQSGPVQATMKVHQDFFSYKTGVYTKSNMDRDTKTFGYHSVKIIGWGEETDIYGQPIKYWLAANSWGPHWGENGFFKIRRGTNECEIEEFVLAAWAETDDPSRDIVNRFQQEFRAAHPTYVNRINNTLYFDRWDRRYG</sequence>
<dbReference type="Proteomes" id="UP001359485">
    <property type="component" value="Unassembled WGS sequence"/>
</dbReference>
<keyword evidence="5" id="KW-1185">Reference proteome</keyword>
<evidence type="ECO:0000259" key="3">
    <source>
        <dbReference type="PROSITE" id="PS50958"/>
    </source>
</evidence>
<dbReference type="PROSITE" id="PS50958">
    <property type="entry name" value="SMB_2"/>
    <property type="match status" value="1"/>
</dbReference>
<evidence type="ECO:0000256" key="1">
    <source>
        <dbReference type="ARBA" id="ARBA00008455"/>
    </source>
</evidence>
<proteinExistence type="inferred from homology"/>
<dbReference type="InterPro" id="IPR000668">
    <property type="entry name" value="Peptidase_C1A_C"/>
</dbReference>
<protein>
    <recommendedName>
        <fullName evidence="3">SMB domain-containing protein</fullName>
    </recommendedName>
</protein>
<evidence type="ECO:0000256" key="2">
    <source>
        <dbReference type="ARBA" id="ARBA00023157"/>
    </source>
</evidence>
<name>A0ABR1B9Q0_POLSC</name>
<dbReference type="EMBL" id="JAWJWF010000003">
    <property type="protein sequence ID" value="KAK6635934.1"/>
    <property type="molecule type" value="Genomic_DNA"/>
</dbReference>
<reference evidence="4 5" key="1">
    <citation type="submission" date="2023-09" db="EMBL/GenBank/DDBJ databases">
        <title>Genomes of two closely related lineages of the louse Polyplax serrata with different host specificities.</title>
        <authorList>
            <person name="Martinu J."/>
            <person name="Tarabai H."/>
            <person name="Stefka J."/>
            <person name="Hypsa V."/>
        </authorList>
    </citation>
    <scope>NUCLEOTIDE SEQUENCE [LARGE SCALE GENOMIC DNA]</scope>
    <source>
        <strain evidence="4">98ZLc_SE</strain>
    </source>
</reference>
<evidence type="ECO:0000313" key="4">
    <source>
        <dbReference type="EMBL" id="KAK6635934.1"/>
    </source>
</evidence>
<organism evidence="4 5">
    <name type="scientific">Polyplax serrata</name>
    <name type="common">Common mouse louse</name>
    <dbReference type="NCBI Taxonomy" id="468196"/>
    <lineage>
        <taxon>Eukaryota</taxon>
        <taxon>Metazoa</taxon>
        <taxon>Ecdysozoa</taxon>
        <taxon>Arthropoda</taxon>
        <taxon>Hexapoda</taxon>
        <taxon>Insecta</taxon>
        <taxon>Pterygota</taxon>
        <taxon>Neoptera</taxon>
        <taxon>Paraneoptera</taxon>
        <taxon>Psocodea</taxon>
        <taxon>Troctomorpha</taxon>
        <taxon>Phthiraptera</taxon>
        <taxon>Anoplura</taxon>
        <taxon>Polyplacidae</taxon>
        <taxon>Polyplax</taxon>
    </lineage>
</organism>
<dbReference type="InterPro" id="IPR038765">
    <property type="entry name" value="Papain-like_cys_pep_sf"/>
</dbReference>
<dbReference type="PANTHER" id="PTHR12411">
    <property type="entry name" value="CYSTEINE PROTEASE FAMILY C1-RELATED"/>
    <property type="match status" value="1"/>
</dbReference>
<gene>
    <name evidence="4" type="ORF">RUM44_001188</name>
</gene>
<dbReference type="PROSITE" id="PS00640">
    <property type="entry name" value="THIOL_PROTEASE_ASN"/>
    <property type="match status" value="1"/>
</dbReference>
<dbReference type="Pfam" id="PF00112">
    <property type="entry name" value="Peptidase_C1"/>
    <property type="match status" value="1"/>
</dbReference>
<dbReference type="InterPro" id="IPR025660">
    <property type="entry name" value="Pept_his_AS"/>
</dbReference>
<dbReference type="InterPro" id="IPR013128">
    <property type="entry name" value="Peptidase_C1A"/>
</dbReference>
<dbReference type="SUPFAM" id="SSF54001">
    <property type="entry name" value="Cysteine proteinases"/>
    <property type="match status" value="1"/>
</dbReference>
<dbReference type="InterPro" id="IPR001212">
    <property type="entry name" value="Somatomedin_B_dom"/>
</dbReference>
<dbReference type="SMART" id="SM00645">
    <property type="entry name" value="Pept_C1"/>
    <property type="match status" value="1"/>
</dbReference>
<dbReference type="Gene3D" id="3.90.70.10">
    <property type="entry name" value="Cysteine proteinases"/>
    <property type="match status" value="1"/>
</dbReference>